<organism evidence="1 2">
    <name type="scientific">Hibiscus sabdariffa</name>
    <name type="common">roselle</name>
    <dbReference type="NCBI Taxonomy" id="183260"/>
    <lineage>
        <taxon>Eukaryota</taxon>
        <taxon>Viridiplantae</taxon>
        <taxon>Streptophyta</taxon>
        <taxon>Embryophyta</taxon>
        <taxon>Tracheophyta</taxon>
        <taxon>Spermatophyta</taxon>
        <taxon>Magnoliopsida</taxon>
        <taxon>eudicotyledons</taxon>
        <taxon>Gunneridae</taxon>
        <taxon>Pentapetalae</taxon>
        <taxon>rosids</taxon>
        <taxon>malvids</taxon>
        <taxon>Malvales</taxon>
        <taxon>Malvaceae</taxon>
        <taxon>Malvoideae</taxon>
        <taxon>Hibiscus</taxon>
    </lineage>
</organism>
<accession>A0ABR2QDT5</accession>
<reference evidence="1 2" key="1">
    <citation type="journal article" date="2024" name="G3 (Bethesda)">
        <title>Genome assembly of Hibiscus sabdariffa L. provides insights into metabolisms of medicinal natural products.</title>
        <authorList>
            <person name="Kim T."/>
        </authorList>
    </citation>
    <scope>NUCLEOTIDE SEQUENCE [LARGE SCALE GENOMIC DNA]</scope>
    <source>
        <strain evidence="1">TK-2024</strain>
        <tissue evidence="1">Old leaves</tissue>
    </source>
</reference>
<proteinExistence type="predicted"/>
<sequence length="196" mass="20267">MATSASDSQTAVNSFFQSPLFYASSEYQQGCSGAVEPTVISTSVGQSDEGGDHAVISTSADPNAEVVSDPAVISTSADQGRAKIPSKAHAYDDEELTCDTNFVKPVLISTSADQPDEGGGHAVISTSVDPDVEATSDPAVISTSTDQGGANIPFEEHICAAEFVMHADIFEEEDAARNATVSIPGASTHPMITRTP</sequence>
<dbReference type="EMBL" id="JBBPBN010000041">
    <property type="protein sequence ID" value="KAK8998700.1"/>
    <property type="molecule type" value="Genomic_DNA"/>
</dbReference>
<dbReference type="Proteomes" id="UP001396334">
    <property type="component" value="Unassembled WGS sequence"/>
</dbReference>
<evidence type="ECO:0000313" key="1">
    <source>
        <dbReference type="EMBL" id="KAK8998700.1"/>
    </source>
</evidence>
<gene>
    <name evidence="1" type="ORF">V6N11_084084</name>
</gene>
<evidence type="ECO:0000313" key="2">
    <source>
        <dbReference type="Proteomes" id="UP001396334"/>
    </source>
</evidence>
<comment type="caution">
    <text evidence="1">The sequence shown here is derived from an EMBL/GenBank/DDBJ whole genome shotgun (WGS) entry which is preliminary data.</text>
</comment>
<name>A0ABR2QDT5_9ROSI</name>
<keyword evidence="2" id="KW-1185">Reference proteome</keyword>
<protein>
    <submittedName>
        <fullName evidence="1">Uncharacterized protein</fullName>
    </submittedName>
</protein>